<proteinExistence type="predicted"/>
<dbReference type="Proteomes" id="UP001059663">
    <property type="component" value="Chromosome"/>
</dbReference>
<sequence length="45" mass="4861">MRPDEDQLRKQLRIGRDAGSGESATIVLTRVAGAQTVLVVRPPDS</sequence>
<dbReference type="EMBL" id="CP087977">
    <property type="protein sequence ID" value="UUZ46389.1"/>
    <property type="molecule type" value="Genomic_DNA"/>
</dbReference>
<organism evidence="1 2">
    <name type="scientific">Janibacter limosus</name>
    <dbReference type="NCBI Taxonomy" id="53458"/>
    <lineage>
        <taxon>Bacteria</taxon>
        <taxon>Bacillati</taxon>
        <taxon>Actinomycetota</taxon>
        <taxon>Actinomycetes</taxon>
        <taxon>Micrococcales</taxon>
        <taxon>Intrasporangiaceae</taxon>
        <taxon>Janibacter</taxon>
    </lineage>
</organism>
<evidence type="ECO:0000313" key="1">
    <source>
        <dbReference type="EMBL" id="UUZ46389.1"/>
    </source>
</evidence>
<evidence type="ECO:0000313" key="2">
    <source>
        <dbReference type="Proteomes" id="UP001059663"/>
    </source>
</evidence>
<accession>A0AC61U8M6</accession>
<gene>
    <name evidence="1" type="ORF">LP422_16095</name>
</gene>
<name>A0AC61U8M6_9MICO</name>
<reference evidence="1" key="1">
    <citation type="submission" date="2021-11" db="EMBL/GenBank/DDBJ databases">
        <title>Study of the species diversity of bacterial strains isolated from a unique natural object - Shulgan-Tash cave (Bashkiria).</title>
        <authorList>
            <person name="Sazanova A.L."/>
            <person name="Chirak E.R."/>
            <person name="Safronova V.I."/>
        </authorList>
    </citation>
    <scope>NUCLEOTIDE SEQUENCE</scope>
    <source>
        <strain evidence="1">P1</strain>
    </source>
</reference>
<protein>
    <submittedName>
        <fullName evidence="1">Uncharacterized protein</fullName>
    </submittedName>
</protein>